<proteinExistence type="predicted"/>
<dbReference type="Proteomes" id="UP000628736">
    <property type="component" value="Unassembled WGS sequence"/>
</dbReference>
<keyword evidence="2" id="KW-1185">Reference proteome</keyword>
<organism evidence="1 2">
    <name type="scientific">Flintibacter hominis</name>
    <dbReference type="NCBI Taxonomy" id="2763048"/>
    <lineage>
        <taxon>Bacteria</taxon>
        <taxon>Bacillati</taxon>
        <taxon>Bacillota</taxon>
        <taxon>Clostridia</taxon>
        <taxon>Eubacteriales</taxon>
        <taxon>Flintibacter</taxon>
    </lineage>
</organism>
<evidence type="ECO:0000313" key="1">
    <source>
        <dbReference type="EMBL" id="MBC5723241.1"/>
    </source>
</evidence>
<dbReference type="AlphaFoldDB" id="A0A8J6J0U7"/>
<name>A0A8J6J0U7_9FIRM</name>
<dbReference type="RefSeq" id="WP_186853106.1">
    <property type="nucleotide sequence ID" value="NZ_JACOPO010000006.1"/>
</dbReference>
<sequence>MISFDPSEFVCKSLEYKLQNLQPIHFALLNRIYEHAKTHGCITPNNTFSKNLTQCYLATELLENLNIPNFDSRYFQMCINDLETAGLIINVCANPCKEWAFALTELGLQAIITKDK</sequence>
<accession>A0A8J6J0U7</accession>
<gene>
    <name evidence="1" type="ORF">H8S11_10515</name>
</gene>
<evidence type="ECO:0000313" key="2">
    <source>
        <dbReference type="Proteomes" id="UP000628736"/>
    </source>
</evidence>
<reference evidence="1" key="1">
    <citation type="submission" date="2020-08" db="EMBL/GenBank/DDBJ databases">
        <title>Genome public.</title>
        <authorList>
            <person name="Liu C."/>
            <person name="Sun Q."/>
        </authorList>
    </citation>
    <scope>NUCLEOTIDE SEQUENCE</scope>
    <source>
        <strain evidence="1">NSJ-23</strain>
    </source>
</reference>
<protein>
    <submittedName>
        <fullName evidence="1">Uncharacterized protein</fullName>
    </submittedName>
</protein>
<comment type="caution">
    <text evidence="1">The sequence shown here is derived from an EMBL/GenBank/DDBJ whole genome shotgun (WGS) entry which is preliminary data.</text>
</comment>
<dbReference type="EMBL" id="JACOPO010000006">
    <property type="protein sequence ID" value="MBC5723241.1"/>
    <property type="molecule type" value="Genomic_DNA"/>
</dbReference>